<dbReference type="Proteomes" id="UP000316706">
    <property type="component" value="Unassembled WGS sequence"/>
</dbReference>
<dbReference type="InterPro" id="IPR038287">
    <property type="entry name" value="Cse2_sf"/>
</dbReference>
<dbReference type="Gene3D" id="1.10.132.100">
    <property type="match status" value="1"/>
</dbReference>
<sequence>MNSFNLVDDPWLRLRCAETGEITEVGIADALLNAGSYGELVVDLPTQLPAIMRQVLLPIVLDALGSPADSKEWARRFAQGRFDERERNELGAYLETHRQRFDLFDPAAPFAQVGDLRTSKGETKGSALLVATAATGNNVPLFASRTEADPLPLTPAEAARWLVHAHCWDTAAIKTGVVGDPKAKGGKTTGNPTGPLGQLGVVMPIGRTLYDTLLLNLPIGVGGWLGTPQWKRTLGPEWEIRAVDGLLDLWTWQSRRIRLVPEDTDEGPRVTRVIVAAGDRLSVIPDKEPHTAWRANNPSTKIGRKTTTSSPLRPLRHTPGKAIWRGLNALLAVSGNEHVRGFETSELLDQLGGLAAEGLFDERYPLRVETFGMLYGNQSAVVEDVLHDLTPLPVAALRANADVHEFVLDAVDQAEQLAQAVNRLSDDLRRAAGLDPIPWDKAQRPGERVLHALDPAVRRLLHGLQNSTDADVVERAQEAWEITAVRATMQVADSVYASVPENIFAGREYKTDNGTNTSFGLGHAFHTFYDRIDNVLPFAQKERRKVASTTISGRPSMKRRYWDRVDEDGGWLPFDPTIKEFGPPPGEDLALMRRGLDTRAYELWEMCRFYTFKVDDDEARRGRVSREQEAEHAALALYGLHQQSKRTSMHRPGIGLGVALRRLRNHGKFSADAIDARVTAAATTIDPDALLLRLRGLVDLLRTIDQPLDYERLMWLIYDWHYEDRRRRARRRWALEYQVWNRQQDSDAPADSTDPEAMAS</sequence>
<dbReference type="CDD" id="cd09731">
    <property type="entry name" value="Cse2_I-E"/>
    <property type="match status" value="1"/>
</dbReference>
<evidence type="ECO:0000313" key="2">
    <source>
        <dbReference type="EMBL" id="TQM66875.1"/>
    </source>
</evidence>
<feature type="compositionally biased region" description="Polar residues" evidence="1">
    <location>
        <begin position="294"/>
        <end position="311"/>
    </location>
</feature>
<proteinExistence type="predicted"/>
<dbReference type="Pfam" id="PF09481">
    <property type="entry name" value="CRISPR_Cse1"/>
    <property type="match status" value="1"/>
</dbReference>
<protein>
    <submittedName>
        <fullName evidence="2">CRISPR system Cascade subunit CasA</fullName>
    </submittedName>
</protein>
<dbReference type="InterPro" id="IPR013381">
    <property type="entry name" value="CRISPR-assoc_prot_Cse1"/>
</dbReference>
<dbReference type="Gene3D" id="1.10.520.40">
    <property type="entry name" value="CRISPR-associated protein Cse2"/>
    <property type="match status" value="1"/>
</dbReference>
<dbReference type="OrthoDB" id="3187690at2"/>
<evidence type="ECO:0000313" key="3">
    <source>
        <dbReference type="Proteomes" id="UP000316706"/>
    </source>
</evidence>
<dbReference type="Pfam" id="PF09485">
    <property type="entry name" value="CRISPR_Cse2"/>
    <property type="match status" value="1"/>
</dbReference>
<dbReference type="RefSeq" id="WP_141965955.1">
    <property type="nucleotide sequence ID" value="NZ_VFPO01000001.1"/>
</dbReference>
<dbReference type="CDD" id="cd09729">
    <property type="entry name" value="Cse1_I-E"/>
    <property type="match status" value="1"/>
</dbReference>
<name>A0A543I8J0_9ACTN</name>
<dbReference type="AlphaFoldDB" id="A0A543I8J0"/>
<feature type="region of interest" description="Disordered" evidence="1">
    <location>
        <begin position="290"/>
        <end position="315"/>
    </location>
</feature>
<gene>
    <name evidence="2" type="ORF">FHX41_0470</name>
</gene>
<dbReference type="EMBL" id="VFPO01000001">
    <property type="protein sequence ID" value="TQM66875.1"/>
    <property type="molecule type" value="Genomic_DNA"/>
</dbReference>
<dbReference type="NCBIfam" id="TIGR02548">
    <property type="entry name" value="casB_cse2"/>
    <property type="match status" value="1"/>
</dbReference>
<organism evidence="2 3">
    <name type="scientific">Actinomadura hallensis</name>
    <dbReference type="NCBI Taxonomy" id="337895"/>
    <lineage>
        <taxon>Bacteria</taxon>
        <taxon>Bacillati</taxon>
        <taxon>Actinomycetota</taxon>
        <taxon>Actinomycetes</taxon>
        <taxon>Streptosporangiales</taxon>
        <taxon>Thermomonosporaceae</taxon>
        <taxon>Actinomadura</taxon>
    </lineage>
</organism>
<dbReference type="InterPro" id="IPR013382">
    <property type="entry name" value="CRISPR-assoc_prot_Cse2"/>
</dbReference>
<comment type="caution">
    <text evidence="2">The sequence shown here is derived from an EMBL/GenBank/DDBJ whole genome shotgun (WGS) entry which is preliminary data.</text>
</comment>
<dbReference type="NCBIfam" id="TIGR02547">
    <property type="entry name" value="casA_cse1"/>
    <property type="match status" value="1"/>
</dbReference>
<evidence type="ECO:0000256" key="1">
    <source>
        <dbReference type="SAM" id="MobiDB-lite"/>
    </source>
</evidence>
<reference evidence="2 3" key="1">
    <citation type="submission" date="2019-06" db="EMBL/GenBank/DDBJ databases">
        <title>Sequencing the genomes of 1000 actinobacteria strains.</title>
        <authorList>
            <person name="Klenk H.-P."/>
        </authorList>
    </citation>
    <scope>NUCLEOTIDE SEQUENCE [LARGE SCALE GENOMIC DNA]</scope>
    <source>
        <strain evidence="2 3">DSM 45043</strain>
    </source>
</reference>
<accession>A0A543I8J0</accession>
<keyword evidence="3" id="KW-1185">Reference proteome</keyword>